<evidence type="ECO:0000313" key="3">
    <source>
        <dbReference type="EMBL" id="SUJ03171.1"/>
    </source>
</evidence>
<dbReference type="GO" id="GO:0003700">
    <property type="term" value="F:DNA-binding transcription factor activity"/>
    <property type="evidence" value="ECO:0007669"/>
    <property type="project" value="TreeGrafter"/>
</dbReference>
<gene>
    <name evidence="3" type="primary">pezA</name>
    <name evidence="3" type="ORF">NCTC4822_01364</name>
</gene>
<dbReference type="GO" id="GO:0003677">
    <property type="term" value="F:DNA binding"/>
    <property type="evidence" value="ECO:0007669"/>
    <property type="project" value="UniProtKB-KW"/>
</dbReference>
<accession>A0A380BLB5</accession>
<keyword evidence="1" id="KW-0238">DNA-binding</keyword>
<dbReference type="RefSeq" id="WP_115360734.1">
    <property type="nucleotide sequence ID" value="NZ_CP038012.1"/>
</dbReference>
<dbReference type="EMBL" id="UGYZ01000002">
    <property type="protein sequence ID" value="SUJ03171.1"/>
    <property type="molecule type" value="Genomic_DNA"/>
</dbReference>
<evidence type="ECO:0000256" key="1">
    <source>
        <dbReference type="ARBA" id="ARBA00023125"/>
    </source>
</evidence>
<dbReference type="InterPro" id="IPR010982">
    <property type="entry name" value="Lambda_DNA-bd_dom_sf"/>
</dbReference>
<dbReference type="Pfam" id="PF01381">
    <property type="entry name" value="HTH_3"/>
    <property type="match status" value="1"/>
</dbReference>
<dbReference type="AlphaFoldDB" id="A0A380BLB5"/>
<feature type="domain" description="HTH cro/C1-type" evidence="2">
    <location>
        <begin position="10"/>
        <end position="64"/>
    </location>
</feature>
<organism evidence="3 4">
    <name type="scientific">Sporosarcina pasteurii</name>
    <name type="common">Bacillus pasteurii</name>
    <dbReference type="NCBI Taxonomy" id="1474"/>
    <lineage>
        <taxon>Bacteria</taxon>
        <taxon>Bacillati</taxon>
        <taxon>Bacillota</taxon>
        <taxon>Bacilli</taxon>
        <taxon>Bacillales</taxon>
        <taxon>Caryophanaceae</taxon>
        <taxon>Sporosarcina</taxon>
    </lineage>
</organism>
<dbReference type="Proteomes" id="UP000254519">
    <property type="component" value="Unassembled WGS sequence"/>
</dbReference>
<dbReference type="SMART" id="SM00530">
    <property type="entry name" value="HTH_XRE"/>
    <property type="match status" value="1"/>
</dbReference>
<evidence type="ECO:0000259" key="2">
    <source>
        <dbReference type="PROSITE" id="PS50943"/>
    </source>
</evidence>
<evidence type="ECO:0000313" key="4">
    <source>
        <dbReference type="Proteomes" id="UP000254519"/>
    </source>
</evidence>
<proteinExistence type="predicted"/>
<reference evidence="3 4" key="1">
    <citation type="submission" date="2018-06" db="EMBL/GenBank/DDBJ databases">
        <authorList>
            <consortium name="Pathogen Informatics"/>
            <person name="Doyle S."/>
        </authorList>
    </citation>
    <scope>NUCLEOTIDE SEQUENCE [LARGE SCALE GENOMIC DNA]</scope>
    <source>
        <strain evidence="4">ATCC 11859 / DSM 33 / NCIB 8841 / NCTC 4822</strain>
    </source>
</reference>
<dbReference type="InterPro" id="IPR050807">
    <property type="entry name" value="TransReg_Diox_bact_type"/>
</dbReference>
<dbReference type="OrthoDB" id="34624at2"/>
<dbReference type="PANTHER" id="PTHR46797:SF1">
    <property type="entry name" value="METHYLPHOSPHONATE SYNTHASE"/>
    <property type="match status" value="1"/>
</dbReference>
<dbReference type="SUPFAM" id="SSF47413">
    <property type="entry name" value="lambda repressor-like DNA-binding domains"/>
    <property type="match status" value="1"/>
</dbReference>
<dbReference type="Gene3D" id="1.10.260.40">
    <property type="entry name" value="lambda repressor-like DNA-binding domains"/>
    <property type="match status" value="1"/>
</dbReference>
<protein>
    <submittedName>
        <fullName evidence="3">Antitoxin PezA</fullName>
    </submittedName>
</protein>
<dbReference type="GO" id="GO:0005829">
    <property type="term" value="C:cytosol"/>
    <property type="evidence" value="ECO:0007669"/>
    <property type="project" value="TreeGrafter"/>
</dbReference>
<name>A0A380BLB5_SPOPA</name>
<keyword evidence="4" id="KW-1185">Reference proteome</keyword>
<dbReference type="InterPro" id="IPR001387">
    <property type="entry name" value="Cro/C1-type_HTH"/>
</dbReference>
<dbReference type="CDD" id="cd00093">
    <property type="entry name" value="HTH_XRE"/>
    <property type="match status" value="1"/>
</dbReference>
<sequence length="120" mass="13820">MNDFQAGNLIRKLRKENNLTMVNFARELGLSQPSLSRIESGNQEITLSLLEKVCTVFNISLSEFIHMLEDNSRLQRIEFSEDDKVATEEELDIILSEVFATLSFDQKKGFYALLLPYIKD</sequence>
<dbReference type="PROSITE" id="PS50943">
    <property type="entry name" value="HTH_CROC1"/>
    <property type="match status" value="1"/>
</dbReference>
<dbReference type="PANTHER" id="PTHR46797">
    <property type="entry name" value="HTH-TYPE TRANSCRIPTIONAL REGULATOR"/>
    <property type="match status" value="1"/>
</dbReference>